<dbReference type="GO" id="GO:0016881">
    <property type="term" value="F:acid-amino acid ligase activity"/>
    <property type="evidence" value="ECO:0007669"/>
    <property type="project" value="TreeGrafter"/>
</dbReference>
<accession>A0A0C9TKV7</accession>
<dbReference type="InterPro" id="IPR055377">
    <property type="entry name" value="GH3_M"/>
</dbReference>
<dbReference type="Proteomes" id="UP000053647">
    <property type="component" value="Unassembled WGS sequence"/>
</dbReference>
<dbReference type="EMBL" id="KN819621">
    <property type="protein sequence ID" value="KIJ08437.1"/>
    <property type="molecule type" value="Genomic_DNA"/>
</dbReference>
<dbReference type="AlphaFoldDB" id="A0A0C9TKV7"/>
<evidence type="ECO:0000259" key="2">
    <source>
        <dbReference type="Pfam" id="PF23572"/>
    </source>
</evidence>
<keyword evidence="4" id="KW-1185">Reference proteome</keyword>
<dbReference type="PANTHER" id="PTHR31901">
    <property type="entry name" value="GH3 DOMAIN-CONTAINING PROTEIN"/>
    <property type="match status" value="1"/>
</dbReference>
<dbReference type="Pfam" id="PF03321">
    <property type="entry name" value="GH3"/>
    <property type="match status" value="1"/>
</dbReference>
<dbReference type="OrthoDB" id="10004661at2759"/>
<sequence>FTVPGHTAPYAALFIDKWRSFLIIHALFAITNPMVETMNMVFINTLVDMLQYVDAEFDMLVDCIERGIIPDLEGLAQFRCHLEANFTPDPDRASELRAIGRPSAQSGWCGQVWPRLRKIAAIASGSFATSVPQARWFLGPDAVIHSQGYGASEGWLGFPYDPLNLNQFKVTREEVIEFLDVTKDESTALTQAWEVVVGKRYEIIMTTGNGLWRYRLGDVVEVCGFDPCDGTPIVGFVERRGGAMRFYQFMTTEKEITDTVTSVAPSTIGRIIAFTVVLDARKPPATYGFLVELAGDLGPSLLVGALLWPKPELASQKILDVLIESNPNIQVSMNSGKLRKPTIRIVEPGTFREFRQWKLEKVTGNLGQIKVPVVLNDAESVEWICKNVVDEF</sequence>
<dbReference type="Pfam" id="PF23572">
    <property type="entry name" value="GH3_C"/>
    <property type="match status" value="1"/>
</dbReference>
<dbReference type="Pfam" id="PF23571">
    <property type="entry name" value="GH3_M"/>
    <property type="match status" value="1"/>
</dbReference>
<feature type="domain" description="GH3 C-terminal" evidence="2">
    <location>
        <begin position="262"/>
        <end position="378"/>
    </location>
</feature>
<dbReference type="InterPro" id="IPR004993">
    <property type="entry name" value="GH3"/>
</dbReference>
<dbReference type="GO" id="GO:0005737">
    <property type="term" value="C:cytoplasm"/>
    <property type="evidence" value="ECO:0007669"/>
    <property type="project" value="TreeGrafter"/>
</dbReference>
<gene>
    <name evidence="3" type="ORF">PAXINDRAFT_88847</name>
</gene>
<name>A0A0C9TKV7_PAXIN</name>
<dbReference type="PANTHER" id="PTHR31901:SF9">
    <property type="entry name" value="GH3 DOMAIN-CONTAINING PROTEIN"/>
    <property type="match status" value="1"/>
</dbReference>
<protein>
    <submittedName>
        <fullName evidence="3">Uncharacterized protein</fullName>
    </submittedName>
</protein>
<reference evidence="4" key="2">
    <citation type="submission" date="2015-01" db="EMBL/GenBank/DDBJ databases">
        <title>Evolutionary Origins and Diversification of the Mycorrhizal Mutualists.</title>
        <authorList>
            <consortium name="DOE Joint Genome Institute"/>
            <consortium name="Mycorrhizal Genomics Consortium"/>
            <person name="Kohler A."/>
            <person name="Kuo A."/>
            <person name="Nagy L.G."/>
            <person name="Floudas D."/>
            <person name="Copeland A."/>
            <person name="Barry K.W."/>
            <person name="Cichocki N."/>
            <person name="Veneault-Fourrey C."/>
            <person name="LaButti K."/>
            <person name="Lindquist E.A."/>
            <person name="Lipzen A."/>
            <person name="Lundell T."/>
            <person name="Morin E."/>
            <person name="Murat C."/>
            <person name="Riley R."/>
            <person name="Ohm R."/>
            <person name="Sun H."/>
            <person name="Tunlid A."/>
            <person name="Henrissat B."/>
            <person name="Grigoriev I.V."/>
            <person name="Hibbett D.S."/>
            <person name="Martin F."/>
        </authorList>
    </citation>
    <scope>NUCLEOTIDE SEQUENCE [LARGE SCALE GENOMIC DNA]</scope>
    <source>
        <strain evidence="4">ATCC 200175</strain>
    </source>
</reference>
<dbReference type="InterPro" id="IPR055378">
    <property type="entry name" value="GH3_C"/>
</dbReference>
<evidence type="ECO:0000259" key="1">
    <source>
        <dbReference type="Pfam" id="PF23571"/>
    </source>
</evidence>
<feature type="domain" description="GH3 middle" evidence="1">
    <location>
        <begin position="176"/>
        <end position="239"/>
    </location>
</feature>
<evidence type="ECO:0000313" key="3">
    <source>
        <dbReference type="EMBL" id="KIJ08437.1"/>
    </source>
</evidence>
<organism evidence="3 4">
    <name type="scientific">Paxillus involutus ATCC 200175</name>
    <dbReference type="NCBI Taxonomy" id="664439"/>
    <lineage>
        <taxon>Eukaryota</taxon>
        <taxon>Fungi</taxon>
        <taxon>Dikarya</taxon>
        <taxon>Basidiomycota</taxon>
        <taxon>Agaricomycotina</taxon>
        <taxon>Agaricomycetes</taxon>
        <taxon>Agaricomycetidae</taxon>
        <taxon>Boletales</taxon>
        <taxon>Paxilineae</taxon>
        <taxon>Paxillaceae</taxon>
        <taxon>Paxillus</taxon>
    </lineage>
</organism>
<feature type="non-terminal residue" evidence="3">
    <location>
        <position position="392"/>
    </location>
</feature>
<evidence type="ECO:0000313" key="4">
    <source>
        <dbReference type="Proteomes" id="UP000053647"/>
    </source>
</evidence>
<feature type="non-terminal residue" evidence="3">
    <location>
        <position position="1"/>
    </location>
</feature>
<proteinExistence type="predicted"/>
<reference evidence="3 4" key="1">
    <citation type="submission" date="2014-06" db="EMBL/GenBank/DDBJ databases">
        <authorList>
            <consortium name="DOE Joint Genome Institute"/>
            <person name="Kuo A."/>
            <person name="Kohler A."/>
            <person name="Nagy L.G."/>
            <person name="Floudas D."/>
            <person name="Copeland A."/>
            <person name="Barry K.W."/>
            <person name="Cichocki N."/>
            <person name="Veneault-Fourrey C."/>
            <person name="LaButti K."/>
            <person name="Lindquist E.A."/>
            <person name="Lipzen A."/>
            <person name="Lundell T."/>
            <person name="Morin E."/>
            <person name="Murat C."/>
            <person name="Sun H."/>
            <person name="Tunlid A."/>
            <person name="Henrissat B."/>
            <person name="Grigoriev I.V."/>
            <person name="Hibbett D.S."/>
            <person name="Martin F."/>
            <person name="Nordberg H.P."/>
            <person name="Cantor M.N."/>
            <person name="Hua S.X."/>
        </authorList>
    </citation>
    <scope>NUCLEOTIDE SEQUENCE [LARGE SCALE GENOMIC DNA]</scope>
    <source>
        <strain evidence="3 4">ATCC 200175</strain>
    </source>
</reference>
<dbReference type="HOGENOM" id="CLU_062473_0_0_1"/>